<name>A0A0E9QG01_ANGAN</name>
<accession>A0A0E9QG01</accession>
<protein>
    <submittedName>
        <fullName evidence="2">Uncharacterized protein</fullName>
    </submittedName>
</protein>
<keyword evidence="1" id="KW-1133">Transmembrane helix</keyword>
<evidence type="ECO:0000256" key="1">
    <source>
        <dbReference type="SAM" id="Phobius"/>
    </source>
</evidence>
<sequence length="47" mass="5243">MLVCECAFSDLLSAGFWGFPLSNICRLSFFTTLHALVCVLFFKCSFG</sequence>
<reference evidence="2" key="1">
    <citation type="submission" date="2014-11" db="EMBL/GenBank/DDBJ databases">
        <authorList>
            <person name="Amaro Gonzalez C."/>
        </authorList>
    </citation>
    <scope>NUCLEOTIDE SEQUENCE</scope>
</reference>
<keyword evidence="1" id="KW-0472">Membrane</keyword>
<organism evidence="2">
    <name type="scientific">Anguilla anguilla</name>
    <name type="common">European freshwater eel</name>
    <name type="synonym">Muraena anguilla</name>
    <dbReference type="NCBI Taxonomy" id="7936"/>
    <lineage>
        <taxon>Eukaryota</taxon>
        <taxon>Metazoa</taxon>
        <taxon>Chordata</taxon>
        <taxon>Craniata</taxon>
        <taxon>Vertebrata</taxon>
        <taxon>Euteleostomi</taxon>
        <taxon>Actinopterygii</taxon>
        <taxon>Neopterygii</taxon>
        <taxon>Teleostei</taxon>
        <taxon>Anguilliformes</taxon>
        <taxon>Anguillidae</taxon>
        <taxon>Anguilla</taxon>
    </lineage>
</organism>
<evidence type="ECO:0000313" key="2">
    <source>
        <dbReference type="EMBL" id="JAH15240.1"/>
    </source>
</evidence>
<dbReference type="EMBL" id="GBXM01093337">
    <property type="protein sequence ID" value="JAH15240.1"/>
    <property type="molecule type" value="Transcribed_RNA"/>
</dbReference>
<proteinExistence type="predicted"/>
<keyword evidence="1" id="KW-0812">Transmembrane</keyword>
<dbReference type="AlphaFoldDB" id="A0A0E9QG01"/>
<feature type="transmembrane region" description="Helical" evidence="1">
    <location>
        <begin position="21"/>
        <end position="42"/>
    </location>
</feature>
<reference evidence="2" key="2">
    <citation type="journal article" date="2015" name="Fish Shellfish Immunol.">
        <title>Early steps in the European eel (Anguilla anguilla)-Vibrio vulnificus interaction in the gills: Role of the RtxA13 toxin.</title>
        <authorList>
            <person name="Callol A."/>
            <person name="Pajuelo D."/>
            <person name="Ebbesson L."/>
            <person name="Teles M."/>
            <person name="MacKenzie S."/>
            <person name="Amaro C."/>
        </authorList>
    </citation>
    <scope>NUCLEOTIDE SEQUENCE</scope>
</reference>